<dbReference type="InterPro" id="IPR024758">
    <property type="entry name" value="Inp1"/>
</dbReference>
<evidence type="ECO:0000256" key="3">
    <source>
        <dbReference type="ARBA" id="ARBA00010707"/>
    </source>
</evidence>
<evidence type="ECO:0000313" key="9">
    <source>
        <dbReference type="Proteomes" id="UP000000689"/>
    </source>
</evidence>
<feature type="compositionally biased region" description="Low complexity" evidence="7">
    <location>
        <begin position="147"/>
        <end position="163"/>
    </location>
</feature>
<dbReference type="OrthoDB" id="4068391at2759"/>
<feature type="region of interest" description="Disordered" evidence="7">
    <location>
        <begin position="147"/>
        <end position="170"/>
    </location>
</feature>
<reference evidence="8 9" key="1">
    <citation type="journal article" date="2011" name="Proc. Natl. Acad. Sci. U.S.A.">
        <title>Evolutionary erosion of yeast sex chromosomes by mating-type switching accidents.</title>
        <authorList>
            <person name="Gordon J.L."/>
            <person name="Armisen D."/>
            <person name="Proux-Wera E."/>
            <person name="Oheigeartaigh S.S."/>
            <person name="Byrne K.P."/>
            <person name="Wolfe K.H."/>
        </authorList>
    </citation>
    <scope>NUCLEOTIDE SEQUENCE [LARGE SCALE GENOMIC DNA]</scope>
    <source>
        <strain evidence="9">ATCC 10597 / BCRC 20456 / CBS 421 / NBRC 0211 / NRRL Y-12639</strain>
    </source>
</reference>
<comment type="function">
    <text evidence="1">Required for peroxisome inheritance.</text>
</comment>
<evidence type="ECO:0000256" key="7">
    <source>
        <dbReference type="SAM" id="MobiDB-lite"/>
    </source>
</evidence>
<accession>G0WFR8</accession>
<evidence type="ECO:0000256" key="6">
    <source>
        <dbReference type="ARBA" id="ARBA00023140"/>
    </source>
</evidence>
<protein>
    <recommendedName>
        <fullName evidence="4">Inheritance of peroxisomes protein 1</fullName>
    </recommendedName>
</protein>
<dbReference type="AlphaFoldDB" id="G0WFR8"/>
<comment type="subcellular location">
    <subcellularLocation>
        <location evidence="2">Peroxisome membrane</location>
        <topology evidence="2">Peripheral membrane protein</topology>
    </subcellularLocation>
</comment>
<feature type="compositionally biased region" description="Low complexity" evidence="7">
    <location>
        <begin position="14"/>
        <end position="43"/>
    </location>
</feature>
<dbReference type="HOGENOM" id="CLU_055317_0_0_1"/>
<evidence type="ECO:0000256" key="4">
    <source>
        <dbReference type="ARBA" id="ARBA00021397"/>
    </source>
</evidence>
<gene>
    <name evidence="8" type="primary">NDAI0I00600</name>
    <name evidence="8" type="ordered locus">NDAI_0I00600</name>
</gene>
<keyword evidence="9" id="KW-1185">Reference proteome</keyword>
<feature type="compositionally biased region" description="Acidic residues" evidence="7">
    <location>
        <begin position="359"/>
        <end position="384"/>
    </location>
</feature>
<dbReference type="KEGG" id="ndi:NDAI_0I00600"/>
<feature type="compositionally biased region" description="Basic and acidic residues" evidence="7">
    <location>
        <begin position="349"/>
        <end position="358"/>
    </location>
</feature>
<dbReference type="EMBL" id="HE580275">
    <property type="protein sequence ID" value="CCD26629.1"/>
    <property type="molecule type" value="Genomic_DNA"/>
</dbReference>
<evidence type="ECO:0000256" key="2">
    <source>
        <dbReference type="ARBA" id="ARBA00004421"/>
    </source>
</evidence>
<feature type="region of interest" description="Disordered" evidence="7">
    <location>
        <begin position="343"/>
        <end position="397"/>
    </location>
</feature>
<dbReference type="eggNOG" id="ENOG502S7ZC">
    <property type="taxonomic scope" value="Eukaryota"/>
</dbReference>
<organism evidence="8 9">
    <name type="scientific">Naumovozyma dairenensis (strain ATCC 10597 / BCRC 20456 / CBS 421 / NBRC 0211 / NRRL Y-12639)</name>
    <name type="common">Saccharomyces dairenensis</name>
    <dbReference type="NCBI Taxonomy" id="1071378"/>
    <lineage>
        <taxon>Eukaryota</taxon>
        <taxon>Fungi</taxon>
        <taxon>Dikarya</taxon>
        <taxon>Ascomycota</taxon>
        <taxon>Saccharomycotina</taxon>
        <taxon>Saccharomycetes</taxon>
        <taxon>Saccharomycetales</taxon>
        <taxon>Saccharomycetaceae</taxon>
        <taxon>Naumovozyma</taxon>
    </lineage>
</organism>
<comment type="similarity">
    <text evidence="3">Belongs to the INP1 family.</text>
</comment>
<dbReference type="GO" id="GO:0045033">
    <property type="term" value="P:peroxisome inheritance"/>
    <property type="evidence" value="ECO:0007669"/>
    <property type="project" value="InterPro"/>
</dbReference>
<keyword evidence="5" id="KW-0472">Membrane</keyword>
<name>G0WFR8_NAUDC</name>
<evidence type="ECO:0000313" key="8">
    <source>
        <dbReference type="EMBL" id="CCD26629.1"/>
    </source>
</evidence>
<dbReference type="RefSeq" id="XP_003671872.1">
    <property type="nucleotide sequence ID" value="XM_003671824.1"/>
</dbReference>
<feature type="region of interest" description="Disordered" evidence="7">
    <location>
        <begin position="1"/>
        <end position="121"/>
    </location>
</feature>
<dbReference type="PRINTS" id="PR02103">
    <property type="entry name" value="INPROXISOME1"/>
</dbReference>
<evidence type="ECO:0000256" key="5">
    <source>
        <dbReference type="ARBA" id="ARBA00023136"/>
    </source>
</evidence>
<evidence type="ECO:0000256" key="1">
    <source>
        <dbReference type="ARBA" id="ARBA00003594"/>
    </source>
</evidence>
<dbReference type="GO" id="GO:0005780">
    <property type="term" value="C:extrinsic component of intraperoxisomal membrane"/>
    <property type="evidence" value="ECO:0007669"/>
    <property type="project" value="InterPro"/>
</dbReference>
<dbReference type="GeneID" id="11496187"/>
<dbReference type="Pfam" id="PF12634">
    <property type="entry name" value="Inp1"/>
    <property type="match status" value="1"/>
</dbReference>
<dbReference type="STRING" id="1071378.G0WFR8"/>
<sequence>MTKLTDGIPPNTKTSLTPTRTHTSTPASHPSSPLSSSSSSTLRNLRETFKFKSSRKSTSSKKDPIPLHTNVKSNHRTLQRKPLSESPSKPSTPIPKKKSSFSSPSSNDKTTIPNNNNNNKRTSAQKISLFKYDNVQVMNCFVPISASSTRRSSSSHSSSNFADSHSDKSDLSNTISVRIKPTSLMAQGPLEIYQIFTPDISSNMKGSVNGNGNGNGQTMNYLSIGRNSNIIHPLLPKLKVTKLYGGSGANDGYKYFINFYNPERFWEIDFLPILGNDMSVNEPLQNVIKEFERVISKVCQFAIIEEEVEDEGQLGADSLAENSSVHINRLNLIYTDGKVSDTTSYEPKNMIEEQKQDTSDDDDELNYLLEDINEEEEEEEEEKENNERVQSRYIPPTQVRRNSTSDILPAENKIQDAFRRAMENCSYSWEHFNGLKLKESNDSRRSMMIQPILTRDTDQSLTRKQMLIQNRRSISLFSNLH</sequence>
<proteinExistence type="inferred from homology"/>
<keyword evidence="6" id="KW-0576">Peroxisome</keyword>
<dbReference type="Proteomes" id="UP000000689">
    <property type="component" value="Chromosome 9"/>
</dbReference>